<reference evidence="1 2" key="1">
    <citation type="submission" date="2019-02" db="EMBL/GenBank/DDBJ databases">
        <title>Draft genome sequence of Amycolatopsis sp. 8-3EHSu isolated from roots of Suaeda maritima.</title>
        <authorList>
            <person name="Duangmal K."/>
            <person name="Chantavorakit T."/>
        </authorList>
    </citation>
    <scope>NUCLEOTIDE SEQUENCE [LARGE SCALE GENOMIC DNA]</scope>
    <source>
        <strain evidence="1 2">8-3EHSu</strain>
    </source>
</reference>
<name>A0A4Q7J856_9PSEU</name>
<keyword evidence="1" id="KW-0548">Nucleotidyltransferase</keyword>
<organism evidence="1 2">
    <name type="scientific">Amycolatopsis suaedae</name>
    <dbReference type="NCBI Taxonomy" id="2510978"/>
    <lineage>
        <taxon>Bacteria</taxon>
        <taxon>Bacillati</taxon>
        <taxon>Actinomycetota</taxon>
        <taxon>Actinomycetes</taxon>
        <taxon>Pseudonocardiales</taxon>
        <taxon>Pseudonocardiaceae</taxon>
        <taxon>Amycolatopsis</taxon>
    </lineage>
</organism>
<proteinExistence type="predicted"/>
<dbReference type="AlphaFoldDB" id="A0A4Q7J856"/>
<dbReference type="Pfam" id="PF04439">
    <property type="entry name" value="Adenyl_transf"/>
    <property type="match status" value="1"/>
</dbReference>
<dbReference type="RefSeq" id="WP_130476142.1">
    <property type="nucleotide sequence ID" value="NZ_SFCC01000007.1"/>
</dbReference>
<dbReference type="SUPFAM" id="SSF81301">
    <property type="entry name" value="Nucleotidyltransferase"/>
    <property type="match status" value="1"/>
</dbReference>
<evidence type="ECO:0000313" key="2">
    <source>
        <dbReference type="Proteomes" id="UP000292003"/>
    </source>
</evidence>
<dbReference type="InterPro" id="IPR043519">
    <property type="entry name" value="NT_sf"/>
</dbReference>
<protein>
    <submittedName>
        <fullName evidence="1">Aminoglycoside adenylyltransferase</fullName>
    </submittedName>
</protein>
<dbReference type="OrthoDB" id="4519931at2"/>
<keyword evidence="2" id="KW-1185">Reference proteome</keyword>
<comment type="caution">
    <text evidence="1">The sequence shown here is derived from an EMBL/GenBank/DDBJ whole genome shotgun (WGS) entry which is preliminary data.</text>
</comment>
<dbReference type="InterPro" id="IPR007530">
    <property type="entry name" value="Aminoglycoside_adenylylTfrase"/>
</dbReference>
<dbReference type="SUPFAM" id="SSF81631">
    <property type="entry name" value="PAP/OAS1 substrate-binding domain"/>
    <property type="match status" value="1"/>
</dbReference>
<sequence>MEDPEQLLADILDWAKTDDRIVAVVQTGSRARRDGRVDAYSDLDIELIGPGWRELAADREWSDRFGTELVSVSTDPEPEPEDDDWASRLVVYAGGRKVDFTLAGPERLSRLAEGLDDLYQRGYVVHLDKAGVTAGLAAPTGAAPVPARPTREEFDEALDEFWFEATQIPVYLARGDLWVVKFRDNTMKEFLLRMLQWYAATGPSGPPDVWHIGHHMDEWLPTELYDRVRASFGHFDAADSLRALRVTTALFRDVSAEVAARCGFPPRADLPDKVAAHIDALARSLP</sequence>
<dbReference type="EMBL" id="SFCC01000007">
    <property type="protein sequence ID" value="RZQ63138.1"/>
    <property type="molecule type" value="Genomic_DNA"/>
</dbReference>
<keyword evidence="1" id="KW-0808">Transferase</keyword>
<evidence type="ECO:0000313" key="1">
    <source>
        <dbReference type="EMBL" id="RZQ63138.1"/>
    </source>
</evidence>
<accession>A0A4Q7J856</accession>
<dbReference type="Gene3D" id="3.30.460.10">
    <property type="entry name" value="Beta Polymerase, domain 2"/>
    <property type="match status" value="1"/>
</dbReference>
<dbReference type="GO" id="GO:0016779">
    <property type="term" value="F:nucleotidyltransferase activity"/>
    <property type="evidence" value="ECO:0007669"/>
    <property type="project" value="UniProtKB-KW"/>
</dbReference>
<gene>
    <name evidence="1" type="ORF">EWH70_15770</name>
</gene>
<dbReference type="Gene3D" id="1.20.120.330">
    <property type="entry name" value="Nucleotidyltransferases domain 2"/>
    <property type="match status" value="1"/>
</dbReference>
<dbReference type="Proteomes" id="UP000292003">
    <property type="component" value="Unassembled WGS sequence"/>
</dbReference>